<dbReference type="EMBL" id="SLUN01000007">
    <property type="protein sequence ID" value="TCL71591.1"/>
    <property type="molecule type" value="Genomic_DNA"/>
</dbReference>
<keyword evidence="2" id="KW-1185">Reference proteome</keyword>
<dbReference type="AlphaFoldDB" id="A0A4R1RXW4"/>
<organism evidence="1 2">
    <name type="scientific">Hydrogenispora ethanolica</name>
    <dbReference type="NCBI Taxonomy" id="1082276"/>
    <lineage>
        <taxon>Bacteria</taxon>
        <taxon>Bacillati</taxon>
        <taxon>Bacillota</taxon>
        <taxon>Hydrogenispora</taxon>
    </lineage>
</organism>
<sequence>MINGLFLKNGPDSQQLIRVTATTRPGPAAMLETFERNAGHWRTVFPPLAAVIGAGGFTPHKVEGDRCSPQGLFRLGPCFGKYPRPRTRMPYRQTTVHDVWVDDPASAWYNTWQVVPARGRWRSAEALRRSDHLYDDAVVIHYNTVERIPGRGSAIFLHVRAMSSSYRGKISLTN</sequence>
<dbReference type="Proteomes" id="UP000295008">
    <property type="component" value="Unassembled WGS sequence"/>
</dbReference>
<dbReference type="PANTHER" id="PTHR38589:SF1">
    <property type="entry name" value="BLR0621 PROTEIN"/>
    <property type="match status" value="1"/>
</dbReference>
<dbReference type="PANTHER" id="PTHR38589">
    <property type="entry name" value="BLR0621 PROTEIN"/>
    <property type="match status" value="1"/>
</dbReference>
<reference evidence="1 2" key="1">
    <citation type="submission" date="2019-03" db="EMBL/GenBank/DDBJ databases">
        <title>Genomic Encyclopedia of Type Strains, Phase IV (KMG-IV): sequencing the most valuable type-strain genomes for metagenomic binning, comparative biology and taxonomic classification.</title>
        <authorList>
            <person name="Goeker M."/>
        </authorList>
    </citation>
    <scope>NUCLEOTIDE SEQUENCE [LARGE SCALE GENOMIC DNA]</scope>
    <source>
        <strain evidence="1 2">LX-B</strain>
    </source>
</reference>
<evidence type="ECO:0000313" key="1">
    <source>
        <dbReference type="EMBL" id="TCL71591.1"/>
    </source>
</evidence>
<protein>
    <submittedName>
        <fullName evidence="1">Uncharacterized protein</fullName>
    </submittedName>
</protein>
<accession>A0A4R1RXW4</accession>
<name>A0A4R1RXW4_HYDET</name>
<comment type="caution">
    <text evidence="1">The sequence shown here is derived from an EMBL/GenBank/DDBJ whole genome shotgun (WGS) entry which is preliminary data.</text>
</comment>
<evidence type="ECO:0000313" key="2">
    <source>
        <dbReference type="Proteomes" id="UP000295008"/>
    </source>
</evidence>
<proteinExistence type="predicted"/>
<gene>
    <name evidence="1" type="ORF">EDC14_100753</name>
</gene>